<dbReference type="PANTHER" id="PTHR34298">
    <property type="entry name" value="SEGREGATION AND CONDENSATION PROTEIN B"/>
    <property type="match status" value="1"/>
</dbReference>
<dbReference type="PANTHER" id="PTHR34298:SF2">
    <property type="entry name" value="SEGREGATION AND CONDENSATION PROTEIN B"/>
    <property type="match status" value="1"/>
</dbReference>
<evidence type="ECO:0000256" key="3">
    <source>
        <dbReference type="ARBA" id="ARBA00022829"/>
    </source>
</evidence>
<keyword evidence="4" id="KW-0131">Cell cycle</keyword>
<dbReference type="Proteomes" id="UP000179686">
    <property type="component" value="Unassembled WGS sequence"/>
</dbReference>
<organism evidence="5 6">
    <name type="scientific">Candidatus Nomurabacteria bacterium RIFCSPHIGHO2_02_FULL_38_15</name>
    <dbReference type="NCBI Taxonomy" id="1801752"/>
    <lineage>
        <taxon>Bacteria</taxon>
        <taxon>Candidatus Nomuraibacteriota</taxon>
    </lineage>
</organism>
<dbReference type="Gene3D" id="1.10.10.10">
    <property type="entry name" value="Winged helix-like DNA-binding domain superfamily/Winged helix DNA-binding domain"/>
    <property type="match status" value="1"/>
</dbReference>
<evidence type="ECO:0000313" key="5">
    <source>
        <dbReference type="EMBL" id="OGI71779.1"/>
    </source>
</evidence>
<evidence type="ECO:0000313" key="6">
    <source>
        <dbReference type="Proteomes" id="UP000179686"/>
    </source>
</evidence>
<evidence type="ECO:0000256" key="2">
    <source>
        <dbReference type="ARBA" id="ARBA00022618"/>
    </source>
</evidence>
<dbReference type="GO" id="GO:0051304">
    <property type="term" value="P:chromosome separation"/>
    <property type="evidence" value="ECO:0007669"/>
    <property type="project" value="InterPro"/>
</dbReference>
<dbReference type="Pfam" id="PF04079">
    <property type="entry name" value="SMC_ScpB"/>
    <property type="match status" value="1"/>
</dbReference>
<dbReference type="InterPro" id="IPR036390">
    <property type="entry name" value="WH_DNA-bd_sf"/>
</dbReference>
<dbReference type="EMBL" id="MFUC01000023">
    <property type="protein sequence ID" value="OGI71779.1"/>
    <property type="molecule type" value="Genomic_DNA"/>
</dbReference>
<proteinExistence type="predicted"/>
<gene>
    <name evidence="5" type="ORF">A3J61_00100</name>
</gene>
<dbReference type="InterPro" id="IPR036388">
    <property type="entry name" value="WH-like_DNA-bd_sf"/>
</dbReference>
<reference evidence="5 6" key="1">
    <citation type="journal article" date="2016" name="Nat. Commun.">
        <title>Thousands of microbial genomes shed light on interconnected biogeochemical processes in an aquifer system.</title>
        <authorList>
            <person name="Anantharaman K."/>
            <person name="Brown C.T."/>
            <person name="Hug L.A."/>
            <person name="Sharon I."/>
            <person name="Castelle C.J."/>
            <person name="Probst A.J."/>
            <person name="Thomas B.C."/>
            <person name="Singh A."/>
            <person name="Wilkins M.J."/>
            <person name="Karaoz U."/>
            <person name="Brodie E.L."/>
            <person name="Williams K.H."/>
            <person name="Hubbard S.S."/>
            <person name="Banfield J.F."/>
        </authorList>
    </citation>
    <scope>NUCLEOTIDE SEQUENCE [LARGE SCALE GENOMIC DNA]</scope>
</reference>
<name>A0A1F6VQD0_9BACT</name>
<protein>
    <recommendedName>
        <fullName evidence="7">SMC-Scp complex subunit ScpB</fullName>
    </recommendedName>
</protein>
<evidence type="ECO:0000256" key="4">
    <source>
        <dbReference type="ARBA" id="ARBA00023306"/>
    </source>
</evidence>
<evidence type="ECO:0008006" key="7">
    <source>
        <dbReference type="Google" id="ProtNLM"/>
    </source>
</evidence>
<accession>A0A1F6VQD0</accession>
<dbReference type="STRING" id="1801752.A3J61_00100"/>
<keyword evidence="3" id="KW-0159">Chromosome partition</keyword>
<keyword evidence="1" id="KW-0963">Cytoplasm</keyword>
<sequence length="174" mass="19186">MSNNSKKILAYLFSEASAVAILDLAKYFSISSDEVVASLDEIDQWQNNTPFNLVRTQNDVALTLSPEMTNALNELDKKDGERELTKASLETMSIILYQGGANRAEVDYIRGVNSSFSIRSLVSKGYIVRGAKNVYMPTAEALVFLGINSLDNLPDKATIINKLNEIKNTNDSVN</sequence>
<dbReference type="AlphaFoldDB" id="A0A1F6VQD0"/>
<dbReference type="SUPFAM" id="SSF46785">
    <property type="entry name" value="Winged helix' DNA-binding domain"/>
    <property type="match status" value="1"/>
</dbReference>
<dbReference type="InterPro" id="IPR005234">
    <property type="entry name" value="ScpB_csome_segregation"/>
</dbReference>
<evidence type="ECO:0000256" key="1">
    <source>
        <dbReference type="ARBA" id="ARBA00022490"/>
    </source>
</evidence>
<comment type="caution">
    <text evidence="5">The sequence shown here is derived from an EMBL/GenBank/DDBJ whole genome shotgun (WGS) entry which is preliminary data.</text>
</comment>
<dbReference type="GO" id="GO:0051301">
    <property type="term" value="P:cell division"/>
    <property type="evidence" value="ECO:0007669"/>
    <property type="project" value="UniProtKB-KW"/>
</dbReference>
<keyword evidence="2" id="KW-0132">Cell division</keyword>